<dbReference type="RefSeq" id="WP_017378227.1">
    <property type="nucleotide sequence ID" value="NZ_LELB01000203.1"/>
</dbReference>
<dbReference type="AlphaFoldDB" id="A0A1L6TB66"/>
<reference evidence="2 3" key="1">
    <citation type="journal article" date="2014" name="Genome Announc.">
        <title>Comparative Genome Analysis of Two Isolates of the Fish Pathogen Piscirickettsia salmonis from Different Hosts Reveals Major Differences in Virulence-Associated Secretion Systems.</title>
        <authorList>
            <person name="Bohle H."/>
            <person name="Henriquez P."/>
            <person name="Grothusen H."/>
            <person name="Navas E."/>
            <person name="Sandoval A."/>
            <person name="Bustamante F."/>
            <person name="Bustos P."/>
            <person name="Mancilla M."/>
        </authorList>
    </citation>
    <scope>NUCLEOTIDE SEQUENCE [LARGE SCALE GENOMIC DNA]</scope>
    <source>
        <strain evidence="3">B1-32597</strain>
    </source>
</reference>
<keyword evidence="2" id="KW-0548">Nucleotidyltransferase</keyword>
<evidence type="ECO:0000256" key="1">
    <source>
        <dbReference type="SAM" id="MobiDB-lite"/>
    </source>
</evidence>
<evidence type="ECO:0000313" key="2">
    <source>
        <dbReference type="EMBL" id="ALB22502.1"/>
    </source>
</evidence>
<gene>
    <name evidence="2" type="ORF">KU39_1320</name>
</gene>
<feature type="compositionally biased region" description="Polar residues" evidence="1">
    <location>
        <begin position="10"/>
        <end position="19"/>
    </location>
</feature>
<accession>A0A1L6TB66</accession>
<feature type="region of interest" description="Disordered" evidence="1">
    <location>
        <begin position="1"/>
        <end position="20"/>
    </location>
</feature>
<organism evidence="2 3">
    <name type="scientific">Piscirickettsia salmonis</name>
    <dbReference type="NCBI Taxonomy" id="1238"/>
    <lineage>
        <taxon>Bacteria</taxon>
        <taxon>Pseudomonadati</taxon>
        <taxon>Pseudomonadota</taxon>
        <taxon>Gammaproteobacteria</taxon>
        <taxon>Thiotrichales</taxon>
        <taxon>Piscirickettsiaceae</taxon>
        <taxon>Piscirickettsia</taxon>
    </lineage>
</organism>
<evidence type="ECO:0000313" key="3">
    <source>
        <dbReference type="Proteomes" id="UP000029558"/>
    </source>
</evidence>
<feature type="region of interest" description="Disordered" evidence="1">
    <location>
        <begin position="104"/>
        <end position="139"/>
    </location>
</feature>
<dbReference type="GO" id="GO:0016779">
    <property type="term" value="F:nucleotidyltransferase activity"/>
    <property type="evidence" value="ECO:0007669"/>
    <property type="project" value="UniProtKB-KW"/>
</dbReference>
<dbReference type="EMBL" id="CP012508">
    <property type="protein sequence ID" value="ALB22502.1"/>
    <property type="molecule type" value="Genomic_DNA"/>
</dbReference>
<name>A0A1L6TB66_PISSA</name>
<protein>
    <submittedName>
        <fullName evidence="2">UTP--glucose-1-phosphate uridylyltransferase</fullName>
    </submittedName>
</protein>
<proteinExistence type="predicted"/>
<sequence length="182" mass="19165">MPPAPVIASAKSTGSNTSYKGKYIVLTPPTSGVLDSTPTATSSEAMLTPALITPASNPIPGSNSRPFGGIYTPISLPYYQDYQARAAAQVQAENAYAELIEKNPALKSNNSDPNLPPTPTAESNSRPFGGIHTPTPALALPKPYYQRTVLAQAEAHEAEAYSNLLLERSTVESNNNSPSPVP</sequence>
<dbReference type="Proteomes" id="UP000029558">
    <property type="component" value="Chromosome"/>
</dbReference>
<keyword evidence="2" id="KW-0808">Transferase</keyword>